<keyword evidence="4 7" id="KW-0472">Membrane</keyword>
<evidence type="ECO:0000256" key="7">
    <source>
        <dbReference type="HAMAP-Rule" id="MF_02065"/>
    </source>
</evidence>
<dbReference type="RefSeq" id="WP_185979859.1">
    <property type="nucleotide sequence ID" value="NZ_CP060204.1"/>
</dbReference>
<keyword evidence="2 7" id="KW-0812">Transmembrane</keyword>
<comment type="function">
    <text evidence="7">Functions as a peptidoglycan terminase that cleaves nascent peptidoglycan strands endolytically to terminate their elongation.</text>
</comment>
<gene>
    <name evidence="7 8" type="primary">mltG</name>
    <name evidence="8" type="ORF">H1B31_07470</name>
</gene>
<evidence type="ECO:0000256" key="1">
    <source>
        <dbReference type="ARBA" id="ARBA00022475"/>
    </source>
</evidence>
<evidence type="ECO:0000313" key="9">
    <source>
        <dbReference type="Proteomes" id="UP000515480"/>
    </source>
</evidence>
<reference evidence="8 9" key="1">
    <citation type="submission" date="2020-07" db="EMBL/GenBank/DDBJ databases">
        <title>Complete genome and description of Selenomonas timonensis sp. nov., a new bacterium isolated from a gingivitis subject.</title>
        <authorList>
            <person name="Antezack A."/>
        </authorList>
    </citation>
    <scope>NUCLEOTIDE SEQUENCE [LARGE SCALE GENOMIC DNA]</scope>
    <source>
        <strain evidence="8 9">Marseille-Q3039</strain>
    </source>
</reference>
<dbReference type="GO" id="GO:0008932">
    <property type="term" value="F:lytic endotransglycosylase activity"/>
    <property type="evidence" value="ECO:0007669"/>
    <property type="project" value="UniProtKB-UniRule"/>
</dbReference>
<dbReference type="GO" id="GO:0005886">
    <property type="term" value="C:plasma membrane"/>
    <property type="evidence" value="ECO:0007669"/>
    <property type="project" value="UniProtKB-SubCell"/>
</dbReference>
<sequence length="365" mass="41423">MKESLRGVLDFLNNDGLRKALDAVYRGKGTPMQKKIVFGIPALAVLFILIVAFVIIPLSGSPSHTGERGTPIYFTVRPGMSVSEIGKELHERGIIDSERKFWWTAKLNGFENKVKSGTFAMHTGMEPRDALETLVYGNTVVLRFVIPEGFSVREIAERLADDGLVNADDFMARAKNYRPYPYVEKHEDVRYAVEGFLFPDTYEINGEFDAARIMEMMAVNFDRRLTKDMRDRAKEMNLSIYELVTLASLVEKEAYHEEDRPIIAQIFLKRLRIGMPLQADPTVQYLLNEPKEDLLYKDTEIDSPYNTYQNVGLPPGPIASPGTASLNAVLHPADTDYLYFVADRNGNNYYATSYEDHLTLVDQVR</sequence>
<dbReference type="Pfam" id="PF02618">
    <property type="entry name" value="YceG"/>
    <property type="match status" value="1"/>
</dbReference>
<dbReference type="EC" id="4.2.2.29" evidence="7"/>
<evidence type="ECO:0000256" key="6">
    <source>
        <dbReference type="ARBA" id="ARBA00023316"/>
    </source>
</evidence>
<keyword evidence="3 7" id="KW-1133">Transmembrane helix</keyword>
<evidence type="ECO:0000256" key="4">
    <source>
        <dbReference type="ARBA" id="ARBA00023136"/>
    </source>
</evidence>
<proteinExistence type="inferred from homology"/>
<comment type="catalytic activity">
    <reaction evidence="7">
        <text>a peptidoglycan chain = a peptidoglycan chain with N-acetyl-1,6-anhydromuramyl-[peptide] at the reducing end + a peptidoglycan chain with N-acetylglucosamine at the non-reducing end.</text>
        <dbReference type="EC" id="4.2.2.29"/>
    </reaction>
</comment>
<dbReference type="CDD" id="cd08010">
    <property type="entry name" value="MltG_like"/>
    <property type="match status" value="1"/>
</dbReference>
<dbReference type="Gene3D" id="3.30.1490.480">
    <property type="entry name" value="Endolytic murein transglycosylase"/>
    <property type="match status" value="2"/>
</dbReference>
<keyword evidence="6 7" id="KW-0961">Cell wall biogenesis/degradation</keyword>
<keyword evidence="1 7" id="KW-1003">Cell membrane</keyword>
<comment type="subcellular location">
    <subcellularLocation>
        <location evidence="7">Cell membrane</location>
        <topology evidence="7">Single-pass membrane protein</topology>
    </subcellularLocation>
</comment>
<dbReference type="AlphaFoldDB" id="A0A7G7VHY3"/>
<name>A0A7G7VHY3_9FIRM</name>
<keyword evidence="5 7" id="KW-0456">Lyase</keyword>
<feature type="transmembrane region" description="Helical" evidence="7">
    <location>
        <begin position="36"/>
        <end position="58"/>
    </location>
</feature>
<dbReference type="EMBL" id="CP060204">
    <property type="protein sequence ID" value="QNH53726.1"/>
    <property type="molecule type" value="Genomic_DNA"/>
</dbReference>
<accession>A0A7G7VHY3</accession>
<dbReference type="InterPro" id="IPR003770">
    <property type="entry name" value="MLTG-like"/>
</dbReference>
<protein>
    <recommendedName>
        <fullName evidence="7">Endolytic murein transglycosylase</fullName>
        <ecNumber evidence="7">4.2.2.29</ecNumber>
    </recommendedName>
    <alternativeName>
        <fullName evidence="7">Peptidoglycan lytic transglycosylase</fullName>
    </alternativeName>
    <alternativeName>
        <fullName evidence="7">Peptidoglycan polymerization terminase</fullName>
    </alternativeName>
</protein>
<feature type="site" description="Important for catalytic activity" evidence="7">
    <location>
        <position position="253"/>
    </location>
</feature>
<dbReference type="GO" id="GO:0009252">
    <property type="term" value="P:peptidoglycan biosynthetic process"/>
    <property type="evidence" value="ECO:0007669"/>
    <property type="project" value="UniProtKB-UniRule"/>
</dbReference>
<organism evidence="8 9">
    <name type="scientific">Selenomonas timonae</name>
    <dbReference type="NCBI Taxonomy" id="2754044"/>
    <lineage>
        <taxon>Bacteria</taxon>
        <taxon>Bacillati</taxon>
        <taxon>Bacillota</taxon>
        <taxon>Negativicutes</taxon>
        <taxon>Selenomonadales</taxon>
        <taxon>Selenomonadaceae</taxon>
        <taxon>Selenomonas</taxon>
    </lineage>
</organism>
<dbReference type="HAMAP" id="MF_02065">
    <property type="entry name" value="MltG"/>
    <property type="match status" value="1"/>
</dbReference>
<dbReference type="PANTHER" id="PTHR30518">
    <property type="entry name" value="ENDOLYTIC MUREIN TRANSGLYCOSYLASE"/>
    <property type="match status" value="1"/>
</dbReference>
<evidence type="ECO:0000256" key="3">
    <source>
        <dbReference type="ARBA" id="ARBA00022989"/>
    </source>
</evidence>
<dbReference type="Proteomes" id="UP000515480">
    <property type="component" value="Chromosome"/>
</dbReference>
<keyword evidence="9" id="KW-1185">Reference proteome</keyword>
<dbReference type="PANTHER" id="PTHR30518:SF2">
    <property type="entry name" value="ENDOLYTIC MUREIN TRANSGLYCOSYLASE"/>
    <property type="match status" value="1"/>
</dbReference>
<dbReference type="NCBIfam" id="TIGR00247">
    <property type="entry name" value="endolytic transglycosylase MltG"/>
    <property type="match status" value="1"/>
</dbReference>
<evidence type="ECO:0000256" key="2">
    <source>
        <dbReference type="ARBA" id="ARBA00022692"/>
    </source>
</evidence>
<dbReference type="GO" id="GO:0071555">
    <property type="term" value="P:cell wall organization"/>
    <property type="evidence" value="ECO:0007669"/>
    <property type="project" value="UniProtKB-KW"/>
</dbReference>
<dbReference type="KEGG" id="stim:H1B31_07470"/>
<evidence type="ECO:0000313" key="8">
    <source>
        <dbReference type="EMBL" id="QNH53726.1"/>
    </source>
</evidence>
<comment type="similarity">
    <text evidence="7">Belongs to the transglycosylase MltG family.</text>
</comment>
<evidence type="ECO:0000256" key="5">
    <source>
        <dbReference type="ARBA" id="ARBA00023239"/>
    </source>
</evidence>